<gene>
    <name evidence="1" type="ORF">BDN72DRAFT_101723</name>
</gene>
<keyword evidence="2" id="KW-1185">Reference proteome</keyword>
<reference evidence="1 2" key="1">
    <citation type="journal article" date="2019" name="Nat. Ecol. Evol.">
        <title>Megaphylogeny resolves global patterns of mushroom evolution.</title>
        <authorList>
            <person name="Varga T."/>
            <person name="Krizsan K."/>
            <person name="Foldi C."/>
            <person name="Dima B."/>
            <person name="Sanchez-Garcia M."/>
            <person name="Sanchez-Ramirez S."/>
            <person name="Szollosi G.J."/>
            <person name="Szarkandi J.G."/>
            <person name="Papp V."/>
            <person name="Albert L."/>
            <person name="Andreopoulos W."/>
            <person name="Angelini C."/>
            <person name="Antonin V."/>
            <person name="Barry K.W."/>
            <person name="Bougher N.L."/>
            <person name="Buchanan P."/>
            <person name="Buyck B."/>
            <person name="Bense V."/>
            <person name="Catcheside P."/>
            <person name="Chovatia M."/>
            <person name="Cooper J."/>
            <person name="Damon W."/>
            <person name="Desjardin D."/>
            <person name="Finy P."/>
            <person name="Geml J."/>
            <person name="Haridas S."/>
            <person name="Hughes K."/>
            <person name="Justo A."/>
            <person name="Karasinski D."/>
            <person name="Kautmanova I."/>
            <person name="Kiss B."/>
            <person name="Kocsube S."/>
            <person name="Kotiranta H."/>
            <person name="LaButti K.M."/>
            <person name="Lechner B.E."/>
            <person name="Liimatainen K."/>
            <person name="Lipzen A."/>
            <person name="Lukacs Z."/>
            <person name="Mihaltcheva S."/>
            <person name="Morgado L.N."/>
            <person name="Niskanen T."/>
            <person name="Noordeloos M.E."/>
            <person name="Ohm R.A."/>
            <person name="Ortiz-Santana B."/>
            <person name="Ovrebo C."/>
            <person name="Racz N."/>
            <person name="Riley R."/>
            <person name="Savchenko A."/>
            <person name="Shiryaev A."/>
            <person name="Soop K."/>
            <person name="Spirin V."/>
            <person name="Szebenyi C."/>
            <person name="Tomsovsky M."/>
            <person name="Tulloss R.E."/>
            <person name="Uehling J."/>
            <person name="Grigoriev I.V."/>
            <person name="Vagvolgyi C."/>
            <person name="Papp T."/>
            <person name="Martin F.M."/>
            <person name="Miettinen O."/>
            <person name="Hibbett D.S."/>
            <person name="Nagy L.G."/>
        </authorList>
    </citation>
    <scope>NUCLEOTIDE SEQUENCE [LARGE SCALE GENOMIC DNA]</scope>
    <source>
        <strain evidence="1 2">NL-1719</strain>
    </source>
</reference>
<organism evidence="1 2">
    <name type="scientific">Pluteus cervinus</name>
    <dbReference type="NCBI Taxonomy" id="181527"/>
    <lineage>
        <taxon>Eukaryota</taxon>
        <taxon>Fungi</taxon>
        <taxon>Dikarya</taxon>
        <taxon>Basidiomycota</taxon>
        <taxon>Agaricomycotina</taxon>
        <taxon>Agaricomycetes</taxon>
        <taxon>Agaricomycetidae</taxon>
        <taxon>Agaricales</taxon>
        <taxon>Pluteineae</taxon>
        <taxon>Pluteaceae</taxon>
        <taxon>Pluteus</taxon>
    </lineage>
</organism>
<sequence length="788" mass="89295">MLFHRTNSDSEASAEAVQDRKVLEGEHISVTDEKHDYKDVESISDEAASTASVLGNERDLVTHIISADDDPTLNPWTIRAFAIGIGLSAFGGVLAEIYYFKPQTVFVSTMFLAVISYVLGVCLETIIPRRGFLRHLNPHPWNKKENAFAVIMASAAANSALGTEVLAVQRLFYNITPNPGASIFLLFSSQLLGYGIGGLFRDVLLYPSKMLYPGVLPLVSMFDTLFADGEANRAARIAGEKPRYSKKLKLFWIAFGLIFLWEMFPEWIFPLLTGFSVFCIANQNNGDFTRIFGGSNGNEGLGVLSICFDWQFISGGINPLVIPLRAQVANFIGYILCIVVFCGVFYGNIWESQNFPFLSQELFYENGTLYDQLLILNQNFEVDQTLLLEQGLPFYAGTWVVQLLVTNLGMAATFTHLMIWNLDDIKGAWTWCTPRNLMRMYRDFDWKFWRHNGMREVEDDKLEDLDPHYRQMLKYPDAPNSWYIVTLILSIIISLVIIYKTDSTLPWWGFLISIGLAVISILFFGALFAITGLGFIIQPFVQMIGGFLHPGKPMANMYFVLYSYNSVNQAQLLLADLKIAQYTKLPPRAAFTAQVIGTLFGAVLNFILMNTIIDNQRPILLSVEGTNIWSGQQPQQYNSQAIAWGGLSHELFAIGKRYQFVAWAYVFGLLVPIPFWIVHKLWPKLRVNYLYTPVICYYIGWLCVGINSSIFSYFSLAFLSQWWLRTRYPQWFNKYNYILAAALDGGTQVMVFILTFAVQGASGNSHLFPQWWGANQNGNYDRCLDLNN</sequence>
<accession>A0ACD3BAW6</accession>
<evidence type="ECO:0000313" key="1">
    <source>
        <dbReference type="EMBL" id="TFK74137.1"/>
    </source>
</evidence>
<dbReference type="EMBL" id="ML208270">
    <property type="protein sequence ID" value="TFK74137.1"/>
    <property type="molecule type" value="Genomic_DNA"/>
</dbReference>
<dbReference type="Proteomes" id="UP000308600">
    <property type="component" value="Unassembled WGS sequence"/>
</dbReference>
<proteinExistence type="predicted"/>
<name>A0ACD3BAW6_9AGAR</name>
<evidence type="ECO:0000313" key="2">
    <source>
        <dbReference type="Proteomes" id="UP000308600"/>
    </source>
</evidence>
<protein>
    <submittedName>
        <fullName evidence="1">OPT oligopeptide transporter</fullName>
    </submittedName>
</protein>